<dbReference type="Gene3D" id="3.40.50.620">
    <property type="entry name" value="HUPs"/>
    <property type="match status" value="1"/>
</dbReference>
<dbReference type="EMBL" id="KF900465">
    <property type="protein sequence ID" value="AIE95940.1"/>
    <property type="molecule type" value="Genomic_DNA"/>
</dbReference>
<keyword evidence="4" id="KW-0436">Ligase</keyword>
<dbReference type="GO" id="GO:0005524">
    <property type="term" value="F:ATP binding"/>
    <property type="evidence" value="ECO:0007669"/>
    <property type="project" value="UniProtKB-KW"/>
</dbReference>
<dbReference type="InterPro" id="IPR001962">
    <property type="entry name" value="Asn_synthase"/>
</dbReference>
<feature type="domain" description="Asparagine synthetase" evidence="3">
    <location>
        <begin position="26"/>
        <end position="142"/>
    </location>
</feature>
<dbReference type="EC" id="6.3.5.4" evidence="4"/>
<dbReference type="PANTHER" id="PTHR11772">
    <property type="entry name" value="ASPARAGINE SYNTHETASE"/>
    <property type="match status" value="1"/>
</dbReference>
<reference evidence="4" key="1">
    <citation type="journal article" date="2014" name="Genome Biol. Evol.">
        <title>Pangenome evidence for extensive interdomain horizontal transfer affecting lineage core and shell genes in uncultured planktonic thaumarchaeota and euryarchaeota.</title>
        <authorList>
            <person name="Deschamps P."/>
            <person name="Zivanovic Y."/>
            <person name="Moreira D."/>
            <person name="Rodriguez-Valera F."/>
            <person name="Lopez-Garcia P."/>
        </authorList>
    </citation>
    <scope>NUCLEOTIDE SEQUENCE</scope>
</reference>
<dbReference type="InterPro" id="IPR050795">
    <property type="entry name" value="Asn_Synthetase"/>
</dbReference>
<dbReference type="SUPFAM" id="SSF52402">
    <property type="entry name" value="Adenine nucleotide alpha hydrolases-like"/>
    <property type="match status" value="1"/>
</dbReference>
<evidence type="ECO:0000256" key="1">
    <source>
        <dbReference type="ARBA" id="ARBA00022741"/>
    </source>
</evidence>
<dbReference type="InterPro" id="IPR014729">
    <property type="entry name" value="Rossmann-like_a/b/a_fold"/>
</dbReference>
<keyword evidence="2" id="KW-0067">ATP-binding</keyword>
<name>A0A075FW83_9ARCH</name>
<dbReference type="CDD" id="cd01991">
    <property type="entry name" value="Asn_synthase_B_C"/>
    <property type="match status" value="1"/>
</dbReference>
<dbReference type="Pfam" id="PF00733">
    <property type="entry name" value="Asn_synthase"/>
    <property type="match status" value="2"/>
</dbReference>
<dbReference type="GO" id="GO:0004066">
    <property type="term" value="F:asparagine synthase (glutamine-hydrolyzing) activity"/>
    <property type="evidence" value="ECO:0007669"/>
    <property type="project" value="UniProtKB-EC"/>
</dbReference>
<protein>
    <submittedName>
        <fullName evidence="4">Asparagine synthase (AsnB, ASNS)</fullName>
        <ecNumber evidence="4">6.3.5.4</ecNumber>
    </submittedName>
</protein>
<dbReference type="GO" id="GO:0005829">
    <property type="term" value="C:cytosol"/>
    <property type="evidence" value="ECO:0007669"/>
    <property type="project" value="TreeGrafter"/>
</dbReference>
<dbReference type="PANTHER" id="PTHR11772:SF46">
    <property type="entry name" value="ASPARAGINE SYNTHETASE DOMAIN-CONTAINING PROTEIN"/>
    <property type="match status" value="1"/>
</dbReference>
<organism evidence="4">
    <name type="scientific">uncultured marine thaumarchaeote AD1000_71_B04</name>
    <dbReference type="NCBI Taxonomy" id="1455936"/>
    <lineage>
        <taxon>Archaea</taxon>
        <taxon>Nitrososphaerota</taxon>
        <taxon>environmental samples</taxon>
    </lineage>
</organism>
<feature type="domain" description="Asparagine synthetase" evidence="3">
    <location>
        <begin position="146"/>
        <end position="247"/>
    </location>
</feature>
<sequence>MNEFIKNCRVLLEKITMQYDANWIAFSGGLDSSILGQIKKDQDLNALTIIAKDFIGTDLSYSQIMGKHIGIPLELKYVSIDEMLDAIKGTIKILKNFNDIEIRNSIVSYIYLNALKKKNITKIITGDGADEIFAGYNFLVKKDHDELQKELTRMKKIMHFTSQKIADELGISVQMPFIDENIIKFVETLPVNLLVNQNNGIKFGKWILRKAFENDLPSSVIWRKKTPMQDGSGTVGLIKMFNSVITDDIFKEKTRKIKSEDNVTIRTKESLHYYEFYKENFKIPECTNGNNQCSDCNAEIVSNSKFCRMCGRFPI</sequence>
<keyword evidence="1" id="KW-0547">Nucleotide-binding</keyword>
<gene>
    <name evidence="4" type="primary">ASNS</name>
    <name evidence="4" type="synonym">asnB</name>
</gene>
<evidence type="ECO:0000259" key="3">
    <source>
        <dbReference type="Pfam" id="PF00733"/>
    </source>
</evidence>
<evidence type="ECO:0000256" key="2">
    <source>
        <dbReference type="ARBA" id="ARBA00022840"/>
    </source>
</evidence>
<accession>A0A075FW83</accession>
<evidence type="ECO:0000313" key="4">
    <source>
        <dbReference type="EMBL" id="AIE95940.1"/>
    </source>
</evidence>
<dbReference type="AlphaFoldDB" id="A0A075FW83"/>
<proteinExistence type="predicted"/>
<dbReference type="GO" id="GO:0006529">
    <property type="term" value="P:asparagine biosynthetic process"/>
    <property type="evidence" value="ECO:0007669"/>
    <property type="project" value="InterPro"/>
</dbReference>